<protein>
    <recommendedName>
        <fullName evidence="1">CHAT domain-containing protein</fullName>
    </recommendedName>
</protein>
<dbReference type="Proteomes" id="UP000599437">
    <property type="component" value="Unassembled WGS sequence"/>
</dbReference>
<gene>
    <name evidence="2" type="ORF">GCM10010346_62540</name>
</gene>
<evidence type="ECO:0000313" key="2">
    <source>
        <dbReference type="EMBL" id="GHB30625.1"/>
    </source>
</evidence>
<dbReference type="EMBL" id="BMVO01000037">
    <property type="protein sequence ID" value="GHB30625.1"/>
    <property type="molecule type" value="Genomic_DNA"/>
</dbReference>
<evidence type="ECO:0000313" key="3">
    <source>
        <dbReference type="Proteomes" id="UP000599437"/>
    </source>
</evidence>
<proteinExistence type="predicted"/>
<dbReference type="InterPro" id="IPR024983">
    <property type="entry name" value="CHAT_dom"/>
</dbReference>
<accession>A0ABQ3E9P8</accession>
<name>A0ABQ3E9P8_9ACTN</name>
<organism evidence="2 3">
    <name type="scientific">Streptomyces chryseus</name>
    <dbReference type="NCBI Taxonomy" id="68186"/>
    <lineage>
        <taxon>Bacteria</taxon>
        <taxon>Bacillati</taxon>
        <taxon>Actinomycetota</taxon>
        <taxon>Actinomycetes</taxon>
        <taxon>Kitasatosporales</taxon>
        <taxon>Streptomycetaceae</taxon>
        <taxon>Streptomyces</taxon>
    </lineage>
</organism>
<evidence type="ECO:0000259" key="1">
    <source>
        <dbReference type="Pfam" id="PF12770"/>
    </source>
</evidence>
<feature type="domain" description="CHAT" evidence="1">
    <location>
        <begin position="158"/>
        <end position="452"/>
    </location>
</feature>
<dbReference type="Pfam" id="PF12770">
    <property type="entry name" value="CHAT"/>
    <property type="match status" value="1"/>
</dbReference>
<sequence length="453" mass="48893">MGGGDGVTDIEASPDGPVDRRMALAREWDDLVGRVRGLGGFEDFLRPPRLDSLLPAASGGPVVVVNVSRWRCDALIVTEEGVRNRALPDLTLDRATEWANSYLETLHAAEQAESEHQLAYDTVRADPKPSAIRAQQRAAGALMTAAHRTDEMLGTLQRRLWDSVAAPVLDELGLHRAPASADGPWTRLWWCPTGPLTLLPLHTAGYYDAALDETEPRTVLDRVVSSYTPTLRVLTEARAGRGTGGHAGTDDAGAPEEERMLVVSVGDAPGQPWLPNAGAERDTLTELFPAGRHTLLEGPGATRGAVEAALARHRWVHFSCHGDQDLAEPSRGGLLLHDGVLTVADLAARQSRGDFAGLSACKTAVGGVNLLDEAITLASALHYTGYRHVVAALWSVDDRTAARVFDAVYRYMTVDGHLRPEAAAPALHRAVRALRREMPDQPRLWAPFTHIGP</sequence>
<comment type="caution">
    <text evidence="2">The sequence shown here is derived from an EMBL/GenBank/DDBJ whole genome shotgun (WGS) entry which is preliminary data.</text>
</comment>
<reference evidence="3" key="1">
    <citation type="journal article" date="2019" name="Int. J. Syst. Evol. Microbiol.">
        <title>The Global Catalogue of Microorganisms (GCM) 10K type strain sequencing project: providing services to taxonomists for standard genome sequencing and annotation.</title>
        <authorList>
            <consortium name="The Broad Institute Genomics Platform"/>
            <consortium name="The Broad Institute Genome Sequencing Center for Infectious Disease"/>
            <person name="Wu L."/>
            <person name="Ma J."/>
        </authorList>
    </citation>
    <scope>NUCLEOTIDE SEQUENCE [LARGE SCALE GENOMIC DNA]</scope>
    <source>
        <strain evidence="3">JCM 4737</strain>
    </source>
</reference>
<keyword evidence="3" id="KW-1185">Reference proteome</keyword>